<evidence type="ECO:0000313" key="9">
    <source>
        <dbReference type="Proteomes" id="UP000434052"/>
    </source>
</evidence>
<keyword evidence="2" id="KW-0004">4Fe-4S</keyword>
<sequence length="439" mass="47441">MSERVLLKNMRSDCGPVGFDEYRQLGGYEALERAVRTMTPDEVINMVTESGLRGRGGAGFPAGRKWGFVRKDAPHPRYIQSNTDEMEPGTFKDRVLVNTDPHLVIEGITMAAYAVQADVAVFFIRPSYNDDAELIERELSAAREAGMLGKNILGSDFSFDIEVHRSAGRYICGESSAQANAIMGKRPNPDKTGHMTSSGLWGMPTVVNNVETLAHVPHIIRNGVEWFKGLAATPTGDGTKLYCVSGEVVDPGCYELPMGTRLGDIIFEHAGGMLPGAEFKTCIPGGASTSFVTQAQLATPMDFDSMKAAGLSLGTGSIVVFDKNTCLVQATINILTYFARESCGWCTPCRDGIPYMLSLLQDIEAGDGTEADVKRLETVAAGMAHAYCGFAPGAASTVKGLLRSFRDEVREHLDGRGCPFGDMEKPKPGDWKVLDRDAS</sequence>
<dbReference type="GO" id="GO:0016491">
    <property type="term" value="F:oxidoreductase activity"/>
    <property type="evidence" value="ECO:0007669"/>
    <property type="project" value="UniProtKB-KW"/>
</dbReference>
<dbReference type="OrthoDB" id="9805533at2"/>
<dbReference type="PROSITE" id="PS00645">
    <property type="entry name" value="COMPLEX1_51K_2"/>
    <property type="match status" value="1"/>
</dbReference>
<dbReference type="Proteomes" id="UP000434052">
    <property type="component" value="Unassembled WGS sequence"/>
</dbReference>
<keyword evidence="3" id="KW-0479">Metal-binding</keyword>
<keyword evidence="4" id="KW-0408">Iron</keyword>
<dbReference type="InterPro" id="IPR037207">
    <property type="entry name" value="Nuop51_4Fe4S-bd_sf"/>
</dbReference>
<dbReference type="InterPro" id="IPR037225">
    <property type="entry name" value="Nuo51_FMN-bd_sf"/>
</dbReference>
<dbReference type="Gene3D" id="6.10.250.1450">
    <property type="match status" value="1"/>
</dbReference>
<dbReference type="EC" id="1.6.5.11" evidence="8"/>
<name>A0A6P1ZG62_9BACT</name>
<evidence type="ECO:0000259" key="6">
    <source>
        <dbReference type="SMART" id="SM00928"/>
    </source>
</evidence>
<dbReference type="SMART" id="SM00928">
    <property type="entry name" value="NADH_4Fe-4S"/>
    <property type="match status" value="1"/>
</dbReference>
<evidence type="ECO:0000256" key="3">
    <source>
        <dbReference type="ARBA" id="ARBA00022723"/>
    </source>
</evidence>
<dbReference type="InterPro" id="IPR001949">
    <property type="entry name" value="NADH-UbQ_OxRdtase_51kDa_CS"/>
</dbReference>
<dbReference type="Gene3D" id="1.20.1440.230">
    <property type="entry name" value="NADH-ubiquinone oxidoreductase 51kDa subunit, iron-sulphur binding domain"/>
    <property type="match status" value="1"/>
</dbReference>
<feature type="domain" description="NADH-ubiquinone oxidoreductase 51kDa subunit iron-sulphur binding" evidence="6">
    <location>
        <begin position="328"/>
        <end position="373"/>
    </location>
</feature>
<accession>A0A6P1ZG62</accession>
<proteinExistence type="inferred from homology"/>
<dbReference type="SUPFAM" id="SSF142984">
    <property type="entry name" value="Nqo1 middle domain-like"/>
    <property type="match status" value="1"/>
</dbReference>
<organism evidence="8 9">
    <name type="scientific">Oceanidesulfovibrio marinus</name>
    <dbReference type="NCBI Taxonomy" id="370038"/>
    <lineage>
        <taxon>Bacteria</taxon>
        <taxon>Pseudomonadati</taxon>
        <taxon>Thermodesulfobacteriota</taxon>
        <taxon>Desulfovibrionia</taxon>
        <taxon>Desulfovibrionales</taxon>
        <taxon>Desulfovibrionaceae</taxon>
        <taxon>Oceanidesulfovibrio</taxon>
    </lineage>
</organism>
<protein>
    <submittedName>
        <fullName evidence="8">NADH-quinone oxidoreductase subunit F</fullName>
        <ecNumber evidence="8">1.6.5.11</ecNumber>
    </submittedName>
</protein>
<keyword evidence="8" id="KW-0560">Oxidoreductase</keyword>
<dbReference type="InterPro" id="IPR019554">
    <property type="entry name" value="Soluble_ligand-bd"/>
</dbReference>
<evidence type="ECO:0000256" key="5">
    <source>
        <dbReference type="ARBA" id="ARBA00023014"/>
    </source>
</evidence>
<evidence type="ECO:0000256" key="4">
    <source>
        <dbReference type="ARBA" id="ARBA00023004"/>
    </source>
</evidence>
<dbReference type="InterPro" id="IPR011538">
    <property type="entry name" value="Nuo51_FMN-bd"/>
</dbReference>
<comment type="similarity">
    <text evidence="1">Belongs to the complex I 51 kDa subunit family.</text>
</comment>
<dbReference type="GO" id="GO:0051539">
    <property type="term" value="F:4 iron, 4 sulfur cluster binding"/>
    <property type="evidence" value="ECO:0007669"/>
    <property type="project" value="UniProtKB-KW"/>
</dbReference>
<dbReference type="SUPFAM" id="SSF142019">
    <property type="entry name" value="Nqo1 FMN-binding domain-like"/>
    <property type="match status" value="1"/>
</dbReference>
<dbReference type="Pfam" id="PF10589">
    <property type="entry name" value="NADH_4Fe-4S"/>
    <property type="match status" value="1"/>
</dbReference>
<dbReference type="InterPro" id="IPR019575">
    <property type="entry name" value="Nuop51_4Fe4S-bd"/>
</dbReference>
<dbReference type="Pfam" id="PF01512">
    <property type="entry name" value="Complex1_51K"/>
    <property type="match status" value="1"/>
</dbReference>
<evidence type="ECO:0000256" key="1">
    <source>
        <dbReference type="ARBA" id="ARBA00007523"/>
    </source>
</evidence>
<dbReference type="PANTHER" id="PTHR43578">
    <property type="entry name" value="NADH-QUINONE OXIDOREDUCTASE SUBUNIT F"/>
    <property type="match status" value="1"/>
</dbReference>
<keyword evidence="5" id="KW-0411">Iron-sulfur</keyword>
<dbReference type="EMBL" id="CP039543">
    <property type="protein sequence ID" value="QJT09540.1"/>
    <property type="molecule type" value="Genomic_DNA"/>
</dbReference>
<dbReference type="RefSeq" id="WP_144305417.1">
    <property type="nucleotide sequence ID" value="NZ_CP039543.1"/>
</dbReference>
<dbReference type="GO" id="GO:0046872">
    <property type="term" value="F:metal ion binding"/>
    <property type="evidence" value="ECO:0007669"/>
    <property type="project" value="UniProtKB-KW"/>
</dbReference>
<dbReference type="AlphaFoldDB" id="A0A6P1ZG62"/>
<evidence type="ECO:0000313" key="10">
    <source>
        <dbReference type="Proteomes" id="UP000503251"/>
    </source>
</evidence>
<dbReference type="EMBL" id="QMIF01000006">
    <property type="protein sequence ID" value="TVM33750.1"/>
    <property type="molecule type" value="Genomic_DNA"/>
</dbReference>
<evidence type="ECO:0000313" key="7">
    <source>
        <dbReference type="EMBL" id="QJT09540.1"/>
    </source>
</evidence>
<keyword evidence="10" id="KW-1185">Reference proteome</keyword>
<dbReference type="SUPFAM" id="SSF140490">
    <property type="entry name" value="Nqo1C-terminal domain-like"/>
    <property type="match status" value="1"/>
</dbReference>
<gene>
    <name evidence="8" type="ORF">DQK91_11055</name>
    <name evidence="7" type="ORF">E8L03_11585</name>
</gene>
<reference evidence="7 10" key="2">
    <citation type="submission" date="2019-04" db="EMBL/GenBank/DDBJ databases">
        <title>Isolation and culture of sulfate reducing bacteria from the cold seep of the South China Sea.</title>
        <authorList>
            <person name="Sun C."/>
            <person name="Liu R."/>
        </authorList>
    </citation>
    <scope>NUCLEOTIDE SEQUENCE [LARGE SCALE GENOMIC DNA]</scope>
    <source>
        <strain evidence="7 10">CS1</strain>
    </source>
</reference>
<evidence type="ECO:0000256" key="2">
    <source>
        <dbReference type="ARBA" id="ARBA00022485"/>
    </source>
</evidence>
<dbReference type="Gene3D" id="3.10.20.600">
    <property type="match status" value="1"/>
</dbReference>
<dbReference type="Proteomes" id="UP000503251">
    <property type="component" value="Chromosome"/>
</dbReference>
<evidence type="ECO:0000313" key="8">
    <source>
        <dbReference type="EMBL" id="TVM33750.1"/>
    </source>
</evidence>
<dbReference type="PANTHER" id="PTHR43578:SF3">
    <property type="entry name" value="NADH-QUINONE OXIDOREDUCTASE SUBUNIT F"/>
    <property type="match status" value="1"/>
</dbReference>
<dbReference type="Gene3D" id="3.40.50.11540">
    <property type="entry name" value="NADH-ubiquinone oxidoreductase 51kDa subunit"/>
    <property type="match status" value="1"/>
</dbReference>
<dbReference type="GO" id="GO:0008137">
    <property type="term" value="F:NADH dehydrogenase (ubiquinone) activity"/>
    <property type="evidence" value="ECO:0007669"/>
    <property type="project" value="InterPro"/>
</dbReference>
<dbReference type="Pfam" id="PF10531">
    <property type="entry name" value="SLBB"/>
    <property type="match status" value="1"/>
</dbReference>
<dbReference type="GO" id="GO:0010181">
    <property type="term" value="F:FMN binding"/>
    <property type="evidence" value="ECO:0007669"/>
    <property type="project" value="InterPro"/>
</dbReference>
<reference evidence="8 9" key="1">
    <citation type="submission" date="2018-06" db="EMBL/GenBank/DDBJ databases">
        <title>Complete genome of Desulfovibrio marinus P48SEP.</title>
        <authorList>
            <person name="Crispim J.S."/>
            <person name="Vidigal P.M.P."/>
            <person name="Silva L.C.F."/>
            <person name="Araujo L.C."/>
            <person name="Laguardia C.N."/>
            <person name="Dias R.S."/>
            <person name="Sousa M.P."/>
            <person name="Paula S.O."/>
            <person name="Silva C."/>
        </authorList>
    </citation>
    <scope>NUCLEOTIDE SEQUENCE [LARGE SCALE GENOMIC DNA]</scope>
    <source>
        <strain evidence="8 9">P48SEP</strain>
    </source>
</reference>